<organism evidence="5 6">
    <name type="scientific">Salmonella diarizonae</name>
    <dbReference type="NCBI Taxonomy" id="59204"/>
    <lineage>
        <taxon>Bacteria</taxon>
        <taxon>Pseudomonadati</taxon>
        <taxon>Pseudomonadota</taxon>
        <taxon>Gammaproteobacteria</taxon>
        <taxon>Enterobacterales</taxon>
        <taxon>Enterobacteriaceae</taxon>
        <taxon>Salmonella</taxon>
    </lineage>
</organism>
<evidence type="ECO:0000313" key="5">
    <source>
        <dbReference type="EMBL" id="SUG54365.1"/>
    </source>
</evidence>
<keyword evidence="2" id="KW-0547">Nucleotide-binding</keyword>
<protein>
    <submittedName>
        <fullName evidence="5">Pilin-related type II secretion protein</fullName>
    </submittedName>
</protein>
<evidence type="ECO:0000256" key="2">
    <source>
        <dbReference type="ARBA" id="ARBA00022741"/>
    </source>
</evidence>
<dbReference type="SUPFAM" id="SSF52540">
    <property type="entry name" value="P-loop containing nucleoside triphosphate hydrolases"/>
    <property type="match status" value="1"/>
</dbReference>
<evidence type="ECO:0000259" key="4">
    <source>
        <dbReference type="PROSITE" id="PS00662"/>
    </source>
</evidence>
<dbReference type="PROSITE" id="PS00662">
    <property type="entry name" value="T2SP_E"/>
    <property type="match status" value="1"/>
</dbReference>
<dbReference type="InterPro" id="IPR027417">
    <property type="entry name" value="P-loop_NTPase"/>
</dbReference>
<evidence type="ECO:0000256" key="1">
    <source>
        <dbReference type="ARBA" id="ARBA00006611"/>
    </source>
</evidence>
<gene>
    <name evidence="5" type="primary">sbeH</name>
    <name evidence="5" type="ORF">NCTC10060_01454</name>
</gene>
<dbReference type="PANTHER" id="PTHR30258">
    <property type="entry name" value="TYPE II SECRETION SYSTEM PROTEIN GSPE-RELATED"/>
    <property type="match status" value="1"/>
</dbReference>
<name>A0A379TXE5_SALDZ</name>
<dbReference type="Gene3D" id="3.40.50.300">
    <property type="entry name" value="P-loop containing nucleotide triphosphate hydrolases"/>
    <property type="match status" value="1"/>
</dbReference>
<dbReference type="GO" id="GO:0005886">
    <property type="term" value="C:plasma membrane"/>
    <property type="evidence" value="ECO:0007669"/>
    <property type="project" value="TreeGrafter"/>
</dbReference>
<accession>A0A379TXE5</accession>
<dbReference type="InterPro" id="IPR001482">
    <property type="entry name" value="T2SS/T4SS_dom"/>
</dbReference>
<comment type="similarity">
    <text evidence="1">Belongs to the GSP E family.</text>
</comment>
<dbReference type="Pfam" id="PF00437">
    <property type="entry name" value="T2SSE"/>
    <property type="match status" value="1"/>
</dbReference>
<dbReference type="PANTHER" id="PTHR30258:SF1">
    <property type="entry name" value="PROTEIN TRANSPORT PROTEIN HOFB HOMOLOG"/>
    <property type="match status" value="1"/>
</dbReference>
<feature type="domain" description="Bacterial type II secretion system protein E" evidence="4">
    <location>
        <begin position="315"/>
        <end position="329"/>
    </location>
</feature>
<keyword evidence="3" id="KW-0067">ATP-binding</keyword>
<proteinExistence type="inferred from homology"/>
<evidence type="ECO:0000313" key="6">
    <source>
        <dbReference type="Proteomes" id="UP000254633"/>
    </source>
</evidence>
<dbReference type="GO" id="GO:0005524">
    <property type="term" value="F:ATP binding"/>
    <property type="evidence" value="ECO:0007669"/>
    <property type="project" value="UniProtKB-KW"/>
</dbReference>
<dbReference type="EMBL" id="UGXH01000003">
    <property type="protein sequence ID" value="SUG54365.1"/>
    <property type="molecule type" value="Genomic_DNA"/>
</dbReference>
<dbReference type="Gene3D" id="3.30.450.90">
    <property type="match status" value="1"/>
</dbReference>
<dbReference type="GO" id="GO:0016887">
    <property type="term" value="F:ATP hydrolysis activity"/>
    <property type="evidence" value="ECO:0007669"/>
    <property type="project" value="TreeGrafter"/>
</dbReference>
<dbReference type="CDD" id="cd01129">
    <property type="entry name" value="PulE-GspE-like"/>
    <property type="match status" value="1"/>
</dbReference>
<evidence type="ECO:0000256" key="3">
    <source>
        <dbReference type="ARBA" id="ARBA00022840"/>
    </source>
</evidence>
<reference evidence="5 6" key="1">
    <citation type="submission" date="2018-06" db="EMBL/GenBank/DDBJ databases">
        <authorList>
            <consortium name="Pathogen Informatics"/>
            <person name="Doyle S."/>
        </authorList>
    </citation>
    <scope>NUCLEOTIDE SEQUENCE [LARGE SCALE GENOMIC DNA]</scope>
    <source>
        <strain evidence="5 6">NCTC10060</strain>
    </source>
</reference>
<dbReference type="AlphaFoldDB" id="A0A379TXE5"/>
<dbReference type="Proteomes" id="UP000254633">
    <property type="component" value="Unassembled WGS sequence"/>
</dbReference>
<sequence length="512" mass="57144">MSVLTTVVMLDESVLASPDWTFRQPEEGMLCGEKDGVNYLLVSDLRIDTLAAVQVDYEYLTRVKKVSCQGAALVSGELYYQILENLTLSSLTDNQSKSTEIQRQLEDLLTHATSLGASDVHITRREAIATVELRINGVLIPDEQMLSTRCDEMVFVLYNVQASTKETTWNRSVPQSANILYTLAGRKYRFRYAHFPIFGETDGCYHAVLRIIPSGVRKSSLIDLREMGVSEDEAGDMRRMLSNPYGAYLVSGTTGSGKSTTLKVLMEWMQHYRYDDKGSFLTIEDPVEYQIAGARQSSVLDADDGGFHIAIKSALRRDPDVLMVGEIRDPVSANALSGAVESGHYCFTTVHAGNIVTLLQRLSALGMTSDKLSTPGFIAGLQCQKLLPVLCDHCKKPHPGAVLGGRTFDVYERNRDGCERCNYSGISARQLVIEYMRPTDPELEAISRQDWYGVYSQWRRKRQTVRTLSEGFDLREKAVACVLAGRVCVLWFGLEFGDVEPENLEVLLGKIH</sequence>